<dbReference type="OrthoDB" id="313593at2759"/>
<feature type="compositionally biased region" description="Basic and acidic residues" evidence="2">
    <location>
        <begin position="101"/>
        <end position="111"/>
    </location>
</feature>
<reference evidence="3 4" key="1">
    <citation type="submission" date="2014-06" db="EMBL/GenBank/DDBJ databases">
        <authorList>
            <person name="Swart Estienne"/>
        </authorList>
    </citation>
    <scope>NUCLEOTIDE SEQUENCE [LARGE SCALE GENOMIC DNA]</scope>
    <source>
        <strain evidence="3 4">130c</strain>
    </source>
</reference>
<protein>
    <submittedName>
        <fullName evidence="3">Uncharacterized protein</fullName>
    </submittedName>
</protein>
<evidence type="ECO:0000313" key="3">
    <source>
        <dbReference type="EMBL" id="CDW78838.1"/>
    </source>
</evidence>
<feature type="coiled-coil region" evidence="1">
    <location>
        <begin position="816"/>
        <end position="865"/>
    </location>
</feature>
<keyword evidence="4" id="KW-1185">Reference proteome</keyword>
<evidence type="ECO:0000313" key="4">
    <source>
        <dbReference type="Proteomes" id="UP000039865"/>
    </source>
</evidence>
<feature type="coiled-coil region" evidence="1">
    <location>
        <begin position="514"/>
        <end position="713"/>
    </location>
</feature>
<gene>
    <name evidence="3" type="primary">Contig11563.g12377</name>
    <name evidence="3" type="ORF">STYLEM_7822</name>
</gene>
<proteinExistence type="predicted"/>
<organism evidence="3 4">
    <name type="scientific">Stylonychia lemnae</name>
    <name type="common">Ciliate</name>
    <dbReference type="NCBI Taxonomy" id="5949"/>
    <lineage>
        <taxon>Eukaryota</taxon>
        <taxon>Sar</taxon>
        <taxon>Alveolata</taxon>
        <taxon>Ciliophora</taxon>
        <taxon>Intramacronucleata</taxon>
        <taxon>Spirotrichea</taxon>
        <taxon>Stichotrichia</taxon>
        <taxon>Sporadotrichida</taxon>
        <taxon>Oxytrichidae</taxon>
        <taxon>Stylonychinae</taxon>
        <taxon>Stylonychia</taxon>
    </lineage>
</organism>
<accession>A0A078AD97</accession>
<dbReference type="Proteomes" id="UP000039865">
    <property type="component" value="Unassembled WGS sequence"/>
</dbReference>
<dbReference type="InParanoid" id="A0A078AD97"/>
<sequence>MQSSNGFSDNAEVSHKNGSSHIKQVDQSLHLPDLPGVIGNLNSGQNISIGQTTNSLTRGQSQDEFYDLTKPSILPATVNLQPSKQSNALNGKALRNSYSKDAQKEEMDQSTKLKKNSPIFDPVTSQLDQRVNLKVMEIWLNETMQTAEAQSNDQIGLNSDIVRMDQKKPLNRFNVDRITLSKAGVTNEQIDRIYRSLFVYSVGFYEMLKNAIGKCKNRPAMISNFWKVYSILLEYCCKHDYRMQIQEITEKHTEEMKSLEEQIEVKQTEFLEKEGMLKQNIQNLLNKVEEIEKERQIELQRRQQLQKDHEQQNKNYEDEILLRKRYEMKINELFILHREVETRYKRAVEEIIRIDFMKEDVNTQLAMSKADLDQFKKDYYQSEVKLQKSQQEQDYWRQQTQVLKDRELYLEDTMTKVKTDLRFSQKYINELKQENLILKNNLIQEKENNEQLESHIKNYQLQLENEIVLKGSFQEQSQRFQDDLSKITEAHSHYNKTDKLDTLEQDYFSNTNKLQEIQELYAQIKNDNELAVNRLSEMQKEKQKYEQYYYHEQCKSRELISFIEDKDRIVDKYKKDSEKLSNRLNQLEIAYDNLEIIKSAAVQKATLEFEEIKNRAMSLETMLAGAKANRAELLNRVEEEQRQHNESIQEMNKLKLQLEDKYLENQRLQATLENETKKESRWKKQTDELYIKINSYVQKKEELEKDLGTTRELLNVSESTAKAYFKRSNMEYNLLKGEMDHMRELNDMHYEDLLAKGRELMCQIDSLKIKAHTDGMAIRINKTMIAKQEQEIYELRFVQETLEKQIKKMSGDLEESQIYNDELADWKRTLEQKLKETKQKKKQELERYSEETKKRNNEIRDLKDRIKNILDGRLGVDQEVQVEPDVRQAIIQTEIFNDNRLSKKESSKNLAISQLPSDRQSINYIPLSQRSGSYKMNESIVEEHSSIQEPAYRPEPQIYQKNQGAQPSDDNQSSVNKEYFSVKNNAKDANGRSELQLPKIGLHQNRSKQFKMQNDEVLGMITERRHLYDSAIGNDDLRGGMRKSSSIHDILNRGSYQLSQENLLLLKNAPRPPKLSNYNQYDKETQKMLQGKCSLKDLLKSAATRQD</sequence>
<name>A0A078AD97_STYLE</name>
<feature type="coiled-coil region" evidence="1">
    <location>
        <begin position="428"/>
        <end position="469"/>
    </location>
</feature>
<evidence type="ECO:0000256" key="2">
    <source>
        <dbReference type="SAM" id="MobiDB-lite"/>
    </source>
</evidence>
<feature type="region of interest" description="Disordered" evidence="2">
    <location>
        <begin position="98"/>
        <end position="119"/>
    </location>
</feature>
<evidence type="ECO:0000256" key="1">
    <source>
        <dbReference type="SAM" id="Coils"/>
    </source>
</evidence>
<feature type="coiled-coil region" evidence="1">
    <location>
        <begin position="242"/>
        <end position="319"/>
    </location>
</feature>
<dbReference type="AlphaFoldDB" id="A0A078AD97"/>
<keyword evidence="1" id="KW-0175">Coiled coil</keyword>
<feature type="region of interest" description="Disordered" evidence="2">
    <location>
        <begin position="1"/>
        <end position="23"/>
    </location>
</feature>
<dbReference type="EMBL" id="CCKQ01007466">
    <property type="protein sequence ID" value="CDW78838.1"/>
    <property type="molecule type" value="Genomic_DNA"/>
</dbReference>